<feature type="domain" description="Chemotaxis phosphatase CheX-like" evidence="2">
    <location>
        <begin position="42"/>
        <end position="138"/>
    </location>
</feature>
<protein>
    <submittedName>
        <fullName evidence="3">Chemotaxis protein CheX</fullName>
    </submittedName>
</protein>
<dbReference type="OrthoDB" id="9788100at2"/>
<dbReference type="PANTHER" id="PTHR39452:SF1">
    <property type="entry name" value="CHEY-P PHOSPHATASE CHEX"/>
    <property type="match status" value="1"/>
</dbReference>
<sequence>MNVQFINPFIETISNILATMASMTCEHGKPYLKEGENPLGVVTGLIPMEGDAVNGSLAISFNEDTIIKISSSMLGEEVAEFDDTCKDLTGELTNMLSGGARKLLWEGGYSFEMATPKMLTGDAPIVHHVEGPVVVIPFDTKAGEFYIEVVIGSRLKRAEVAGA</sequence>
<keyword evidence="4" id="KW-1185">Reference proteome</keyword>
<evidence type="ECO:0000259" key="2">
    <source>
        <dbReference type="Pfam" id="PF13690"/>
    </source>
</evidence>
<dbReference type="Proteomes" id="UP000185639">
    <property type="component" value="Unassembled WGS sequence"/>
</dbReference>
<name>A0A1N7KRY7_9GAMM</name>
<dbReference type="CDD" id="cd17906">
    <property type="entry name" value="CheX"/>
    <property type="match status" value="1"/>
</dbReference>
<dbReference type="Gene3D" id="3.40.1550.10">
    <property type="entry name" value="CheC-like"/>
    <property type="match status" value="1"/>
</dbReference>
<evidence type="ECO:0000256" key="1">
    <source>
        <dbReference type="ARBA" id="ARBA00022500"/>
    </source>
</evidence>
<dbReference type="InterPro" id="IPR038756">
    <property type="entry name" value="CheX-like"/>
</dbReference>
<dbReference type="InterPro" id="IPR028976">
    <property type="entry name" value="CheC-like_sf"/>
</dbReference>
<evidence type="ECO:0000313" key="4">
    <source>
        <dbReference type="Proteomes" id="UP000185639"/>
    </source>
</evidence>
<proteinExistence type="predicted"/>
<dbReference type="EMBL" id="FTOH01000003">
    <property type="protein sequence ID" value="SIS64334.1"/>
    <property type="molecule type" value="Genomic_DNA"/>
</dbReference>
<dbReference type="AlphaFoldDB" id="A0A1N7KRY7"/>
<dbReference type="InterPro" id="IPR028051">
    <property type="entry name" value="CheX-like_dom"/>
</dbReference>
<dbReference type="RefSeq" id="WP_076514613.1">
    <property type="nucleotide sequence ID" value="NZ_FTOH01000003.1"/>
</dbReference>
<organism evidence="3 4">
    <name type="scientific">Thalassolituus maritimus</name>
    <dbReference type="NCBI Taxonomy" id="484498"/>
    <lineage>
        <taxon>Bacteria</taxon>
        <taxon>Pseudomonadati</taxon>
        <taxon>Pseudomonadota</taxon>
        <taxon>Gammaproteobacteria</taxon>
        <taxon>Oceanospirillales</taxon>
        <taxon>Oceanospirillaceae</taxon>
        <taxon>Thalassolituus</taxon>
    </lineage>
</organism>
<dbReference type="SUPFAM" id="SSF103039">
    <property type="entry name" value="CheC-like"/>
    <property type="match status" value="1"/>
</dbReference>
<dbReference type="GO" id="GO:0006935">
    <property type="term" value="P:chemotaxis"/>
    <property type="evidence" value="ECO:0007669"/>
    <property type="project" value="UniProtKB-KW"/>
</dbReference>
<gene>
    <name evidence="3" type="ORF">SAMN05421686_10360</name>
</gene>
<dbReference type="STRING" id="484498.SAMN05421686_10360"/>
<evidence type="ECO:0000313" key="3">
    <source>
        <dbReference type="EMBL" id="SIS64334.1"/>
    </source>
</evidence>
<dbReference type="PANTHER" id="PTHR39452">
    <property type="entry name" value="CHEY-P PHOSPHATASE CHEX"/>
    <property type="match status" value="1"/>
</dbReference>
<keyword evidence="1" id="KW-0145">Chemotaxis</keyword>
<accession>A0A1N7KRY7</accession>
<reference evidence="4" key="1">
    <citation type="submission" date="2017-01" db="EMBL/GenBank/DDBJ databases">
        <authorList>
            <person name="Varghese N."/>
            <person name="Submissions S."/>
        </authorList>
    </citation>
    <scope>NUCLEOTIDE SEQUENCE [LARGE SCALE GENOMIC DNA]</scope>
    <source>
        <strain evidence="4">DSM 24913</strain>
    </source>
</reference>
<dbReference type="Pfam" id="PF13690">
    <property type="entry name" value="CheX"/>
    <property type="match status" value="1"/>
</dbReference>